<proteinExistence type="predicted"/>
<sequence>MKAILEYNLPEDDDAFKAAVDGMKWALLVWDVDVEIRRVVKYSEGLPDGLADKLDGIRTLINDEMQECGLVFPS</sequence>
<accession>A0A6M3LJX5</accession>
<organism evidence="1">
    <name type="scientific">viral metagenome</name>
    <dbReference type="NCBI Taxonomy" id="1070528"/>
    <lineage>
        <taxon>unclassified sequences</taxon>
        <taxon>metagenomes</taxon>
        <taxon>organismal metagenomes</taxon>
    </lineage>
</organism>
<dbReference type="EMBL" id="MT143187">
    <property type="protein sequence ID" value="QJA93922.1"/>
    <property type="molecule type" value="Genomic_DNA"/>
</dbReference>
<gene>
    <name evidence="1" type="ORF">MM415B04082_0014</name>
</gene>
<dbReference type="AlphaFoldDB" id="A0A6M3LJX5"/>
<evidence type="ECO:0000313" key="1">
    <source>
        <dbReference type="EMBL" id="QJA93922.1"/>
    </source>
</evidence>
<name>A0A6M3LJX5_9ZZZZ</name>
<reference evidence="1" key="1">
    <citation type="submission" date="2020-03" db="EMBL/GenBank/DDBJ databases">
        <title>The deep terrestrial virosphere.</title>
        <authorList>
            <person name="Holmfeldt K."/>
            <person name="Nilsson E."/>
            <person name="Simone D."/>
            <person name="Lopez-Fernandez M."/>
            <person name="Wu X."/>
            <person name="de Brujin I."/>
            <person name="Lundin D."/>
            <person name="Andersson A."/>
            <person name="Bertilsson S."/>
            <person name="Dopson M."/>
        </authorList>
    </citation>
    <scope>NUCLEOTIDE SEQUENCE</scope>
    <source>
        <strain evidence="1">MM415B04082</strain>
    </source>
</reference>
<protein>
    <submittedName>
        <fullName evidence="1">Uncharacterized protein</fullName>
    </submittedName>
</protein>